<comment type="caution">
    <text evidence="2">The sequence shown here is derived from an EMBL/GenBank/DDBJ whole genome shotgun (WGS) entry which is preliminary data.</text>
</comment>
<reference evidence="2 3" key="1">
    <citation type="submission" date="2020-08" db="EMBL/GenBank/DDBJ databases">
        <title>Plant Genome Project.</title>
        <authorList>
            <person name="Zhang R.-G."/>
        </authorList>
    </citation>
    <scope>NUCLEOTIDE SEQUENCE [LARGE SCALE GENOMIC DNA]</scope>
    <source>
        <tissue evidence="2">Rhizome</tissue>
    </source>
</reference>
<dbReference type="PANTHER" id="PTHR34193">
    <property type="entry name" value="OS11G0199801 PROTEIN"/>
    <property type="match status" value="1"/>
</dbReference>
<feature type="region of interest" description="Disordered" evidence="1">
    <location>
        <begin position="74"/>
        <end position="147"/>
    </location>
</feature>
<proteinExistence type="predicted"/>
<keyword evidence="3" id="KW-1185">Reference proteome</keyword>
<dbReference type="PANTHER" id="PTHR34193:SF1">
    <property type="entry name" value="EXPRESSED PROTEIN"/>
    <property type="match status" value="1"/>
</dbReference>
<dbReference type="AlphaFoldDB" id="A0A8J5L6L5"/>
<evidence type="ECO:0000313" key="2">
    <source>
        <dbReference type="EMBL" id="KAG6507410.1"/>
    </source>
</evidence>
<organism evidence="2 3">
    <name type="scientific">Zingiber officinale</name>
    <name type="common">Ginger</name>
    <name type="synonym">Amomum zingiber</name>
    <dbReference type="NCBI Taxonomy" id="94328"/>
    <lineage>
        <taxon>Eukaryota</taxon>
        <taxon>Viridiplantae</taxon>
        <taxon>Streptophyta</taxon>
        <taxon>Embryophyta</taxon>
        <taxon>Tracheophyta</taxon>
        <taxon>Spermatophyta</taxon>
        <taxon>Magnoliopsida</taxon>
        <taxon>Liliopsida</taxon>
        <taxon>Zingiberales</taxon>
        <taxon>Zingiberaceae</taxon>
        <taxon>Zingiber</taxon>
    </lineage>
</organism>
<accession>A0A8J5L6L5</accession>
<sequence>MLEGNAGSATPLGGAPLWLPGKKMEEAGFMAAAPVSSRALEIAKSREELLLLLHDVPESEYELSLTDLVERRSLAPAAGKDQKGSPPVARKEKKKKKRRTSSGGGSSSDGVLLNLYLPSSLSRSLTTPTNGSRRRPAAAKEEDGKKR</sequence>
<evidence type="ECO:0000313" key="3">
    <source>
        <dbReference type="Proteomes" id="UP000734854"/>
    </source>
</evidence>
<name>A0A8J5L6L5_ZINOF</name>
<dbReference type="Proteomes" id="UP000734854">
    <property type="component" value="Unassembled WGS sequence"/>
</dbReference>
<evidence type="ECO:0000256" key="1">
    <source>
        <dbReference type="SAM" id="MobiDB-lite"/>
    </source>
</evidence>
<protein>
    <submittedName>
        <fullName evidence="2">Uncharacterized protein</fullName>
    </submittedName>
</protein>
<feature type="compositionally biased region" description="Low complexity" evidence="1">
    <location>
        <begin position="112"/>
        <end position="125"/>
    </location>
</feature>
<feature type="compositionally biased region" description="Basic and acidic residues" evidence="1">
    <location>
        <begin position="138"/>
        <end position="147"/>
    </location>
</feature>
<feature type="compositionally biased region" description="Basic residues" evidence="1">
    <location>
        <begin position="91"/>
        <end position="100"/>
    </location>
</feature>
<gene>
    <name evidence="2" type="ORF">ZIOFF_032753</name>
</gene>
<dbReference type="EMBL" id="JACMSC010000009">
    <property type="protein sequence ID" value="KAG6507410.1"/>
    <property type="molecule type" value="Genomic_DNA"/>
</dbReference>